<dbReference type="AlphaFoldDB" id="A6P2G7"/>
<dbReference type="EMBL" id="AAXG02000053">
    <property type="protein sequence ID" value="EDM97554.1"/>
    <property type="molecule type" value="Genomic_DNA"/>
</dbReference>
<comment type="caution">
    <text evidence="1">The sequence shown here is derived from an EMBL/GenBank/DDBJ whole genome shotgun (WGS) entry which is preliminary data.</text>
</comment>
<protein>
    <submittedName>
        <fullName evidence="1">Uncharacterized protein</fullName>
    </submittedName>
</protein>
<keyword evidence="2" id="KW-1185">Reference proteome</keyword>
<evidence type="ECO:0000313" key="1">
    <source>
        <dbReference type="EMBL" id="EDM97554.1"/>
    </source>
</evidence>
<gene>
    <name evidence="1" type="ORF">BACCAP_04698</name>
</gene>
<name>A6P2G7_9FIRM</name>
<organism evidence="1 2">
    <name type="scientific">Pseudoflavonifractor capillosus ATCC 29799</name>
    <dbReference type="NCBI Taxonomy" id="411467"/>
    <lineage>
        <taxon>Bacteria</taxon>
        <taxon>Bacillati</taxon>
        <taxon>Bacillota</taxon>
        <taxon>Clostridia</taxon>
        <taxon>Eubacteriales</taxon>
        <taxon>Oscillospiraceae</taxon>
        <taxon>Pseudoflavonifractor</taxon>
    </lineage>
</organism>
<reference evidence="1 2" key="1">
    <citation type="submission" date="2007-04" db="EMBL/GenBank/DDBJ databases">
        <authorList>
            <person name="Fulton L."/>
            <person name="Clifton S."/>
            <person name="Fulton B."/>
            <person name="Xu J."/>
            <person name="Minx P."/>
            <person name="Pepin K.H."/>
            <person name="Johnson M."/>
            <person name="Thiruvilangam P."/>
            <person name="Bhonagiri V."/>
            <person name="Nash W.E."/>
            <person name="Mardis E.R."/>
            <person name="Wilson R.K."/>
        </authorList>
    </citation>
    <scope>NUCLEOTIDE SEQUENCE [LARGE SCALE GENOMIC DNA]</scope>
    <source>
        <strain evidence="1 2">ATCC 29799</strain>
    </source>
</reference>
<sequence length="63" mass="7210">MQRGKAMLTAPIFIYPSKKGRVSPDQGGRLKYTYQPLKQEKDLKSYDFRSFLVEISGIEPLTS</sequence>
<evidence type="ECO:0000313" key="2">
    <source>
        <dbReference type="Proteomes" id="UP000003639"/>
    </source>
</evidence>
<dbReference type="Proteomes" id="UP000003639">
    <property type="component" value="Unassembled WGS sequence"/>
</dbReference>
<reference evidence="1 2" key="2">
    <citation type="submission" date="2007-06" db="EMBL/GenBank/DDBJ databases">
        <title>Draft genome sequence of Pseudoflavonifractor capillosus ATCC 29799.</title>
        <authorList>
            <person name="Sudarsanam P."/>
            <person name="Ley R."/>
            <person name="Guruge J."/>
            <person name="Turnbaugh P.J."/>
            <person name="Mahowald M."/>
            <person name="Liep D."/>
            <person name="Gordon J."/>
        </authorList>
    </citation>
    <scope>NUCLEOTIDE SEQUENCE [LARGE SCALE GENOMIC DNA]</scope>
    <source>
        <strain evidence="1 2">ATCC 29799</strain>
    </source>
</reference>
<accession>A6P2G7</accession>
<proteinExistence type="predicted"/>